<keyword evidence="5" id="KW-0999">Mitochondrion inner membrane</keyword>
<gene>
    <name evidence="5" type="primary">COQ3</name>
    <name evidence="7" type="ORF">KFL_002480170</name>
</gene>
<feature type="binding site" evidence="5">
    <location>
        <position position="292"/>
    </location>
    <ligand>
        <name>Mg(2+)</name>
        <dbReference type="ChEBI" id="CHEBI:18420"/>
    </ligand>
</feature>
<keyword evidence="1 5" id="KW-0489">Methyltransferase</keyword>
<dbReference type="GO" id="GO:0046872">
    <property type="term" value="F:metal ion binding"/>
    <property type="evidence" value="ECO:0007669"/>
    <property type="project" value="UniProtKB-KW"/>
</dbReference>
<keyword evidence="5" id="KW-0472">Membrane</keyword>
<keyword evidence="7" id="KW-0830">Ubiquinone</keyword>
<feature type="binding site" evidence="5">
    <location>
        <position position="194"/>
    </location>
    <ligand>
        <name>S-adenosyl-L-methionine</name>
        <dbReference type="ChEBI" id="CHEBI:59789"/>
    </ligand>
</feature>
<evidence type="ECO:0000256" key="4">
    <source>
        <dbReference type="ARBA" id="ARBA00022691"/>
    </source>
</evidence>
<sequence length="403" mass="43137">MERQLFYSLFRVSRISSILEQTQRSSQSLPPGASAVLAIAAHAYSGAAAPGKHCAVSDPGSCLTPLSDANQRCQVNQSKKQEDISIPTALSPRSFHHGGALCFSTGARPNHLENHKDFKLGESGRSSAETPSTSGRTSEGTERHQPQKASSPSGKSQSKSSIDAGEVAKFAAMADSWWDYHGDFAPLHKMNPVRCAFIRSALCHHFGRDARNPAPLQGLTILDVGCGGGLLCEPLARMGATVTGVDATAVNIEVAKLHAAKDPAIANTEYEATTAEALVAEGRQFDAVMALEVVEHVADPLGFCRSLGQLCRTAGGVFMSTINRTPRAYALAIGAAEYVLRWVPRGTHDWSRFVTPEELALALDRAGLEVEELAGMVCNPLTRSWSLAEDTGVNYILFAKKIH</sequence>
<keyword evidence="3 5" id="KW-0831">Ubiquinone biosynthesis</keyword>
<keyword evidence="5" id="KW-0496">Mitochondrion</keyword>
<feature type="binding site" evidence="5">
    <location>
        <position position="225"/>
    </location>
    <ligand>
        <name>S-adenosyl-L-methionine</name>
        <dbReference type="ChEBI" id="CHEBI:59789"/>
    </ligand>
</feature>
<dbReference type="GO" id="GO:0031314">
    <property type="term" value="C:extrinsic component of mitochondrial inner membrane"/>
    <property type="evidence" value="ECO:0007669"/>
    <property type="project" value="UniProtKB-UniRule"/>
</dbReference>
<dbReference type="SUPFAM" id="SSF53335">
    <property type="entry name" value="S-adenosyl-L-methionine-dependent methyltransferases"/>
    <property type="match status" value="1"/>
</dbReference>
<dbReference type="Pfam" id="PF13489">
    <property type="entry name" value="Methyltransf_23"/>
    <property type="match status" value="1"/>
</dbReference>
<dbReference type="GO" id="GO:0010420">
    <property type="term" value="F:polyprenyldihydroxybenzoate methyltransferase activity"/>
    <property type="evidence" value="ECO:0000318"/>
    <property type="project" value="GO_Central"/>
</dbReference>
<evidence type="ECO:0000256" key="2">
    <source>
        <dbReference type="ARBA" id="ARBA00022679"/>
    </source>
</evidence>
<name>A0A1Y1I8D3_KLENI</name>
<dbReference type="GO" id="GO:0061542">
    <property type="term" value="F:3-demethylubiquinol 3-O-methyltransferase activity"/>
    <property type="evidence" value="ECO:0007669"/>
    <property type="project" value="UniProtKB-UniRule"/>
</dbReference>
<dbReference type="EC" id="2.1.1.114" evidence="5"/>
<dbReference type="UniPathway" id="UPA00232"/>
<organism evidence="7 8">
    <name type="scientific">Klebsormidium nitens</name>
    <name type="common">Green alga</name>
    <name type="synonym">Ulothrix nitens</name>
    <dbReference type="NCBI Taxonomy" id="105231"/>
    <lineage>
        <taxon>Eukaryota</taxon>
        <taxon>Viridiplantae</taxon>
        <taxon>Streptophyta</taxon>
        <taxon>Klebsormidiophyceae</taxon>
        <taxon>Klebsormidiales</taxon>
        <taxon>Klebsormidiaceae</taxon>
        <taxon>Klebsormidium</taxon>
    </lineage>
</organism>
<proteinExistence type="inferred from homology"/>
<comment type="catalytic activity">
    <reaction evidence="5">
        <text>a 3-demethylubiquinone + S-adenosyl-L-methionine = a ubiquinone + S-adenosyl-L-homocysteine</text>
        <dbReference type="Rhea" id="RHEA:81215"/>
        <dbReference type="Rhea" id="RHEA-COMP:9565"/>
        <dbReference type="Rhea" id="RHEA-COMP:19654"/>
        <dbReference type="ChEBI" id="CHEBI:16389"/>
        <dbReference type="ChEBI" id="CHEBI:57856"/>
        <dbReference type="ChEBI" id="CHEBI:59789"/>
        <dbReference type="ChEBI" id="CHEBI:231825"/>
    </reaction>
</comment>
<feature type="compositionally biased region" description="Basic and acidic residues" evidence="6">
    <location>
        <begin position="113"/>
        <end position="122"/>
    </location>
</feature>
<dbReference type="EMBL" id="DF237197">
    <property type="protein sequence ID" value="GAQ85679.1"/>
    <property type="molecule type" value="Genomic_DNA"/>
</dbReference>
<dbReference type="PANTHER" id="PTHR43464:SF19">
    <property type="entry name" value="UBIQUINONE BIOSYNTHESIS O-METHYLTRANSFERASE, MITOCHONDRIAL"/>
    <property type="match status" value="1"/>
</dbReference>
<keyword evidence="5" id="KW-0479">Metal-binding</keyword>
<feature type="compositionally biased region" description="Low complexity" evidence="6">
    <location>
        <begin position="147"/>
        <end position="161"/>
    </location>
</feature>
<dbReference type="OMA" id="LASRWWD"/>
<dbReference type="Gene3D" id="3.40.50.150">
    <property type="entry name" value="Vaccinia Virus protein VP39"/>
    <property type="match status" value="1"/>
</dbReference>
<keyword evidence="5" id="KW-0460">Magnesium</keyword>
<evidence type="ECO:0000256" key="1">
    <source>
        <dbReference type="ARBA" id="ARBA00022603"/>
    </source>
</evidence>
<comment type="catalytic activity">
    <reaction evidence="5">
        <text>a 3-demethylubiquinol + S-adenosyl-L-methionine = a ubiquinol + S-adenosyl-L-homocysteine + H(+)</text>
        <dbReference type="Rhea" id="RHEA:44380"/>
        <dbReference type="Rhea" id="RHEA-COMP:9566"/>
        <dbReference type="Rhea" id="RHEA-COMP:10914"/>
        <dbReference type="ChEBI" id="CHEBI:15378"/>
        <dbReference type="ChEBI" id="CHEBI:17976"/>
        <dbReference type="ChEBI" id="CHEBI:57856"/>
        <dbReference type="ChEBI" id="CHEBI:59789"/>
        <dbReference type="ChEBI" id="CHEBI:84422"/>
        <dbReference type="EC" id="2.1.1.64"/>
    </reaction>
</comment>
<feature type="compositionally biased region" description="Polar residues" evidence="6">
    <location>
        <begin position="124"/>
        <end position="138"/>
    </location>
</feature>
<dbReference type="PANTHER" id="PTHR43464">
    <property type="entry name" value="METHYLTRANSFERASE"/>
    <property type="match status" value="1"/>
</dbReference>
<keyword evidence="4 5" id="KW-0949">S-adenosyl-L-methionine</keyword>
<evidence type="ECO:0000256" key="5">
    <source>
        <dbReference type="HAMAP-Rule" id="MF_03190"/>
    </source>
</evidence>
<dbReference type="CDD" id="cd02440">
    <property type="entry name" value="AdoMet_MTases"/>
    <property type="match status" value="1"/>
</dbReference>
<dbReference type="AlphaFoldDB" id="A0A1Y1I8D3"/>
<dbReference type="GO" id="GO:0006744">
    <property type="term" value="P:ubiquinone biosynthetic process"/>
    <property type="evidence" value="ECO:0000318"/>
    <property type="project" value="GO_Central"/>
</dbReference>
<comment type="similarity">
    <text evidence="5">Belongs to the class I-like SAM-binding methyltransferase superfamily. UbiG/COQ3 family.</text>
</comment>
<evidence type="ECO:0000256" key="3">
    <source>
        <dbReference type="ARBA" id="ARBA00022688"/>
    </source>
</evidence>
<keyword evidence="8" id="KW-1185">Reference proteome</keyword>
<dbReference type="GO" id="GO:0120537">
    <property type="term" value="F:3-demethylubiquinone 3-O-methyltransferase activity"/>
    <property type="evidence" value="ECO:0007669"/>
    <property type="project" value="RHEA"/>
</dbReference>
<comment type="subcellular location">
    <subcellularLocation>
        <location evidence="5">Mitochondrion inner membrane</location>
        <topology evidence="5">Peripheral membrane protein</topology>
        <orientation evidence="5">Matrix side</orientation>
    </subcellularLocation>
</comment>
<comment type="cofactor">
    <cofactor evidence="5">
        <name>Mg(2+)</name>
        <dbReference type="ChEBI" id="CHEBI:18420"/>
    </cofactor>
</comment>
<feature type="binding site" evidence="5">
    <location>
        <position position="291"/>
    </location>
    <ligand>
        <name>S-adenosyl-L-methionine</name>
        <dbReference type="ChEBI" id="CHEBI:59789"/>
    </ligand>
</feature>
<dbReference type="GO" id="GO:0005739">
    <property type="term" value="C:mitochondrion"/>
    <property type="evidence" value="ECO:0000318"/>
    <property type="project" value="GO_Central"/>
</dbReference>
<comment type="function">
    <text evidence="5">O-methyltransferase required for two non-consecutive steps during ubiquinone biosynthesis. Catalyzes the 2 O-methylation of 3,4-dihydroxy-5-(all-trans-polyprenyl)benzoic acid into 4-hydroxy-3-methoxy-5-(all-trans-polyprenyl)benzoic acid. Also catalyzes the last step of ubiquinone biosynthesis by mediating methylation of 3-demethylubiquinone into ubiquinone. Also able to mediate the methylation of 3-demethylubiquinol into ubiquinol.</text>
</comment>
<dbReference type="EC" id="2.1.1.64" evidence="5"/>
<comment type="pathway">
    <text evidence="5">Cofactor biosynthesis; ubiquinone biosynthesis.</text>
</comment>
<evidence type="ECO:0000256" key="6">
    <source>
        <dbReference type="SAM" id="MobiDB-lite"/>
    </source>
</evidence>
<dbReference type="OrthoDB" id="3265906at2759"/>
<dbReference type="EC" id="2.1.1.-" evidence="5"/>
<dbReference type="HAMAP" id="MF_00472">
    <property type="entry name" value="UbiG"/>
    <property type="match status" value="1"/>
</dbReference>
<feature type="binding site" evidence="5">
    <location>
        <position position="296"/>
    </location>
    <ligand>
        <name>Mg(2+)</name>
        <dbReference type="ChEBI" id="CHEBI:18420"/>
    </ligand>
</feature>
<dbReference type="InterPro" id="IPR010233">
    <property type="entry name" value="UbiG_MeTrfase"/>
</dbReference>
<protein>
    <recommendedName>
        <fullName evidence="5">Ubiquinone biosynthesis O-methyltransferase, mitochondrial</fullName>
    </recommendedName>
    <alternativeName>
        <fullName evidence="5">3-demethylubiquinol 3-O-methyltransferase</fullName>
        <ecNumber evidence="5">2.1.1.64</ecNumber>
    </alternativeName>
    <alternativeName>
        <fullName evidence="5">3-demethylubiquinone 3-O-methyltransferase</fullName>
        <ecNumber evidence="5">2.1.1.-</ecNumber>
    </alternativeName>
    <alternativeName>
        <fullName evidence="5">Polyprenyldihydroxybenzoate methyltransferase</fullName>
        <ecNumber evidence="5">2.1.1.114</ecNumber>
    </alternativeName>
</protein>
<reference evidence="7 8" key="1">
    <citation type="journal article" date="2014" name="Nat. Commun.">
        <title>Klebsormidium flaccidum genome reveals primary factors for plant terrestrial adaptation.</title>
        <authorList>
            <person name="Hori K."/>
            <person name="Maruyama F."/>
            <person name="Fujisawa T."/>
            <person name="Togashi T."/>
            <person name="Yamamoto N."/>
            <person name="Seo M."/>
            <person name="Sato S."/>
            <person name="Yamada T."/>
            <person name="Mori H."/>
            <person name="Tajima N."/>
            <person name="Moriyama T."/>
            <person name="Ikeuchi M."/>
            <person name="Watanabe M."/>
            <person name="Wada H."/>
            <person name="Kobayashi K."/>
            <person name="Saito M."/>
            <person name="Masuda T."/>
            <person name="Sasaki-Sekimoto Y."/>
            <person name="Mashiguchi K."/>
            <person name="Awai K."/>
            <person name="Shimojima M."/>
            <person name="Masuda S."/>
            <person name="Iwai M."/>
            <person name="Nobusawa T."/>
            <person name="Narise T."/>
            <person name="Kondo S."/>
            <person name="Saito H."/>
            <person name="Sato R."/>
            <person name="Murakawa M."/>
            <person name="Ihara Y."/>
            <person name="Oshima-Yamada Y."/>
            <person name="Ohtaka K."/>
            <person name="Satoh M."/>
            <person name="Sonobe K."/>
            <person name="Ishii M."/>
            <person name="Ohtani R."/>
            <person name="Kanamori-Sato M."/>
            <person name="Honoki R."/>
            <person name="Miyazaki D."/>
            <person name="Mochizuki H."/>
            <person name="Umetsu J."/>
            <person name="Higashi K."/>
            <person name="Shibata D."/>
            <person name="Kamiya Y."/>
            <person name="Sato N."/>
            <person name="Nakamura Y."/>
            <person name="Tabata S."/>
            <person name="Ida S."/>
            <person name="Kurokawa K."/>
            <person name="Ohta H."/>
        </authorList>
    </citation>
    <scope>NUCLEOTIDE SEQUENCE [LARGE SCALE GENOMIC DNA]</scope>
    <source>
        <strain evidence="7 8">NIES-2285</strain>
    </source>
</reference>
<keyword evidence="2 5" id="KW-0808">Transferase</keyword>
<dbReference type="STRING" id="105231.A0A1Y1I8D3"/>
<feature type="binding site" evidence="5">
    <location>
        <position position="295"/>
    </location>
    <ligand>
        <name>Mg(2+)</name>
        <dbReference type="ChEBI" id="CHEBI:18420"/>
    </ligand>
</feature>
<feature type="region of interest" description="Disordered" evidence="6">
    <location>
        <begin position="113"/>
        <end position="162"/>
    </location>
</feature>
<accession>A0A1Y1I8D3</accession>
<evidence type="ECO:0000313" key="7">
    <source>
        <dbReference type="EMBL" id="GAQ85679.1"/>
    </source>
</evidence>
<dbReference type="NCBIfam" id="TIGR01983">
    <property type="entry name" value="UbiG"/>
    <property type="match status" value="1"/>
</dbReference>
<dbReference type="Proteomes" id="UP000054558">
    <property type="component" value="Unassembled WGS sequence"/>
</dbReference>
<dbReference type="GO" id="GO:0032259">
    <property type="term" value="P:methylation"/>
    <property type="evidence" value="ECO:0007669"/>
    <property type="project" value="UniProtKB-KW"/>
</dbReference>
<comment type="catalytic activity">
    <reaction evidence="5">
        <text>a 3,4-dihydroxy-5-(all-trans-polyprenyl)benzoate + S-adenosyl-L-methionine = a 4-hydroxy-3-methoxy-5-(all-trans-polyprenyl)benzoate + S-adenosyl-L-homocysteine + H(+)</text>
        <dbReference type="Rhea" id="RHEA:44452"/>
        <dbReference type="Rhea" id="RHEA-COMP:10930"/>
        <dbReference type="Rhea" id="RHEA-COMP:10931"/>
        <dbReference type="ChEBI" id="CHEBI:15378"/>
        <dbReference type="ChEBI" id="CHEBI:57856"/>
        <dbReference type="ChEBI" id="CHEBI:59789"/>
        <dbReference type="ChEBI" id="CHEBI:64694"/>
        <dbReference type="ChEBI" id="CHEBI:84443"/>
        <dbReference type="EC" id="2.1.1.114"/>
    </reaction>
</comment>
<comment type="subunit">
    <text evidence="5">Component of a multi-subunit COQ enzyme complex.</text>
</comment>
<dbReference type="InterPro" id="IPR029063">
    <property type="entry name" value="SAM-dependent_MTases_sf"/>
</dbReference>
<evidence type="ECO:0000313" key="8">
    <source>
        <dbReference type="Proteomes" id="UP000054558"/>
    </source>
</evidence>
<feature type="binding site" evidence="5">
    <location>
        <position position="246"/>
    </location>
    <ligand>
        <name>S-adenosyl-L-methionine</name>
        <dbReference type="ChEBI" id="CHEBI:59789"/>
    </ligand>
</feature>